<evidence type="ECO:0000313" key="2">
    <source>
        <dbReference type="EMBL" id="JAH16811.1"/>
    </source>
</evidence>
<reference evidence="2" key="2">
    <citation type="journal article" date="2015" name="Fish Shellfish Immunol.">
        <title>Early steps in the European eel (Anguilla anguilla)-Vibrio vulnificus interaction in the gills: Role of the RtxA13 toxin.</title>
        <authorList>
            <person name="Callol A."/>
            <person name="Pajuelo D."/>
            <person name="Ebbesson L."/>
            <person name="Teles M."/>
            <person name="MacKenzie S."/>
            <person name="Amaro C."/>
        </authorList>
    </citation>
    <scope>NUCLEOTIDE SEQUENCE</scope>
</reference>
<sequence length="54" mass="5722">MQCTRVAFIVELASNILIFTSLLLTKDLILLPVDGGVGAVCITQLECNPSSSNV</sequence>
<dbReference type="EMBL" id="GBXM01091766">
    <property type="protein sequence ID" value="JAH16811.1"/>
    <property type="molecule type" value="Transcribed_RNA"/>
</dbReference>
<dbReference type="AlphaFoldDB" id="A0A0E9QIV8"/>
<keyword evidence="1" id="KW-1133">Transmembrane helix</keyword>
<accession>A0A0E9QIV8</accession>
<proteinExistence type="predicted"/>
<keyword evidence="1" id="KW-0472">Membrane</keyword>
<feature type="transmembrane region" description="Helical" evidence="1">
    <location>
        <begin position="6"/>
        <end position="24"/>
    </location>
</feature>
<protein>
    <submittedName>
        <fullName evidence="2">Uncharacterized protein</fullName>
    </submittedName>
</protein>
<evidence type="ECO:0000256" key="1">
    <source>
        <dbReference type="SAM" id="Phobius"/>
    </source>
</evidence>
<keyword evidence="1" id="KW-0812">Transmembrane</keyword>
<name>A0A0E9QIV8_ANGAN</name>
<reference evidence="2" key="1">
    <citation type="submission" date="2014-11" db="EMBL/GenBank/DDBJ databases">
        <authorList>
            <person name="Amaro Gonzalez C."/>
        </authorList>
    </citation>
    <scope>NUCLEOTIDE SEQUENCE</scope>
</reference>
<organism evidence="2">
    <name type="scientific">Anguilla anguilla</name>
    <name type="common">European freshwater eel</name>
    <name type="synonym">Muraena anguilla</name>
    <dbReference type="NCBI Taxonomy" id="7936"/>
    <lineage>
        <taxon>Eukaryota</taxon>
        <taxon>Metazoa</taxon>
        <taxon>Chordata</taxon>
        <taxon>Craniata</taxon>
        <taxon>Vertebrata</taxon>
        <taxon>Euteleostomi</taxon>
        <taxon>Actinopterygii</taxon>
        <taxon>Neopterygii</taxon>
        <taxon>Teleostei</taxon>
        <taxon>Anguilliformes</taxon>
        <taxon>Anguillidae</taxon>
        <taxon>Anguilla</taxon>
    </lineage>
</organism>